<sequence length="87" mass="8945">MLAPIQNGVAGGESFSPIDEIVCEGARRMLTAPLQAEVAAHIAQHAGQVDGSGHRLIVRNGYHAEGTVLTSAGPSCRRSGSGAARPR</sequence>
<evidence type="ECO:0000313" key="2">
    <source>
        <dbReference type="EMBL" id="RMI28955.1"/>
    </source>
</evidence>
<comment type="caution">
    <text evidence="2">The sequence shown here is derived from an EMBL/GenBank/DDBJ whole genome shotgun (WGS) entry which is preliminary data.</text>
</comment>
<name>A0A3M2KZI3_9NOCA</name>
<feature type="region of interest" description="Disordered" evidence="1">
    <location>
        <begin position="68"/>
        <end position="87"/>
    </location>
</feature>
<dbReference type="Proteomes" id="UP000279275">
    <property type="component" value="Unassembled WGS sequence"/>
</dbReference>
<dbReference type="EMBL" id="RFFH01000017">
    <property type="protein sequence ID" value="RMI28955.1"/>
    <property type="molecule type" value="Genomic_DNA"/>
</dbReference>
<proteinExistence type="predicted"/>
<organism evidence="2 3">
    <name type="scientific">Nocardia stercoris</name>
    <dbReference type="NCBI Taxonomy" id="2483361"/>
    <lineage>
        <taxon>Bacteria</taxon>
        <taxon>Bacillati</taxon>
        <taxon>Actinomycetota</taxon>
        <taxon>Actinomycetes</taxon>
        <taxon>Mycobacteriales</taxon>
        <taxon>Nocardiaceae</taxon>
        <taxon>Nocardia</taxon>
    </lineage>
</organism>
<keyword evidence="3" id="KW-1185">Reference proteome</keyword>
<evidence type="ECO:0000256" key="1">
    <source>
        <dbReference type="SAM" id="MobiDB-lite"/>
    </source>
</evidence>
<gene>
    <name evidence="2" type="ORF">EBN03_27855</name>
</gene>
<reference evidence="2 3" key="1">
    <citation type="submission" date="2018-10" db="EMBL/GenBank/DDBJ databases">
        <title>Isolation from cow dung.</title>
        <authorList>
            <person name="Ling L."/>
        </authorList>
    </citation>
    <scope>NUCLEOTIDE SEQUENCE [LARGE SCALE GENOMIC DNA]</scope>
    <source>
        <strain evidence="2 3">NEAU-LL90</strain>
    </source>
</reference>
<protein>
    <submittedName>
        <fullName evidence="2">Uncharacterized protein</fullName>
    </submittedName>
</protein>
<accession>A0A3M2KZI3</accession>
<evidence type="ECO:0000313" key="3">
    <source>
        <dbReference type="Proteomes" id="UP000279275"/>
    </source>
</evidence>
<dbReference type="AlphaFoldDB" id="A0A3M2KZI3"/>